<gene>
    <name evidence="9" type="ORF">MAGMO_0207</name>
</gene>
<dbReference type="NCBIfam" id="TIGR01730">
    <property type="entry name" value="RND_mfp"/>
    <property type="match status" value="1"/>
</dbReference>
<evidence type="ECO:0000256" key="2">
    <source>
        <dbReference type="ARBA" id="ARBA00009477"/>
    </source>
</evidence>
<dbReference type="AlphaFoldDB" id="A0A1S7LEN5"/>
<reference evidence="9" key="1">
    <citation type="submission" date="2015-04" db="EMBL/GenBank/DDBJ databases">
        <authorList>
            <person name="Syromyatnikov M.Y."/>
            <person name="Popov V.N."/>
        </authorList>
    </citation>
    <scope>NUCLEOTIDE SEQUENCE</scope>
    <source>
        <strain evidence="9">MO-1</strain>
    </source>
</reference>
<evidence type="ECO:0000259" key="7">
    <source>
        <dbReference type="Pfam" id="PF25954"/>
    </source>
</evidence>
<sequence>MHSIRNHLTVVAAALLSLILTGCGEEQVAAPETPRPIAWTRVVAAELDQVRRISGTLQAAENAQLSFEVSGKVKRVTVKLGDAVKKGQVLAELDESSYQLNRSASQGDLQKAKASLADAENEFKRQKTLYDKGWVAKAAYDTALAGLETAQSAVKVARARLDLSRKDLADTALRAPYDGKITARLIEPSQRINAGVSCFEIEGKQGLEIAVMAPETLVGYLRKDHPFDATFPAMPGLSVKATITEIGSQAEQANAFPVTLLLAEQPKALRSGMSAEVDFTFEGRGRTGYQGAVVKVPPTALMAGEQQKVYVFVYDEAGSTLHKRAVQTENVINNEVLISSGLKPGEIIATAGVVYLHHGQKVALLGVGPKRFN</sequence>
<keyword evidence="3" id="KW-0813">Transport</keyword>
<evidence type="ECO:0000256" key="4">
    <source>
        <dbReference type="SAM" id="Coils"/>
    </source>
</evidence>
<dbReference type="GO" id="GO:0015562">
    <property type="term" value="F:efflux transmembrane transporter activity"/>
    <property type="evidence" value="ECO:0007669"/>
    <property type="project" value="TreeGrafter"/>
</dbReference>
<dbReference type="SUPFAM" id="SSF111369">
    <property type="entry name" value="HlyD-like secretion proteins"/>
    <property type="match status" value="1"/>
</dbReference>
<dbReference type="Pfam" id="PF25967">
    <property type="entry name" value="RND-MFP_C"/>
    <property type="match status" value="1"/>
</dbReference>
<proteinExistence type="inferred from homology"/>
<dbReference type="Pfam" id="PF25876">
    <property type="entry name" value="HH_MFP_RND"/>
    <property type="match status" value="1"/>
</dbReference>
<dbReference type="InterPro" id="IPR058792">
    <property type="entry name" value="Beta-barrel_RND_2"/>
</dbReference>
<keyword evidence="4" id="KW-0175">Coiled coil</keyword>
<protein>
    <submittedName>
        <fullName evidence="9">Putative efflux transporter, MFP subunit, AcrA/E family</fullName>
    </submittedName>
</protein>
<feature type="domain" description="CusB-like beta-barrel" evidence="7">
    <location>
        <begin position="211"/>
        <end position="280"/>
    </location>
</feature>
<accession>A0A1S7LEN5</accession>
<dbReference type="Pfam" id="PF25954">
    <property type="entry name" value="Beta-barrel_RND_2"/>
    <property type="match status" value="1"/>
</dbReference>
<feature type="domain" description="Multidrug resistance protein MdtA-like alpha-helical hairpin" evidence="5">
    <location>
        <begin position="105"/>
        <end position="169"/>
    </location>
</feature>
<dbReference type="Gene3D" id="2.40.30.170">
    <property type="match status" value="1"/>
</dbReference>
<dbReference type="PANTHER" id="PTHR30469:SF20">
    <property type="entry name" value="EFFLUX RND TRANSPORTER PERIPLASMIC ADAPTOR SUBUNIT"/>
    <property type="match status" value="1"/>
</dbReference>
<dbReference type="PANTHER" id="PTHR30469">
    <property type="entry name" value="MULTIDRUG RESISTANCE PROTEIN MDTA"/>
    <property type="match status" value="1"/>
</dbReference>
<evidence type="ECO:0000259" key="5">
    <source>
        <dbReference type="Pfam" id="PF25876"/>
    </source>
</evidence>
<evidence type="ECO:0000313" key="9">
    <source>
        <dbReference type="EMBL" id="CRH04421.1"/>
    </source>
</evidence>
<dbReference type="InterPro" id="IPR006143">
    <property type="entry name" value="RND_pump_MFP"/>
</dbReference>
<dbReference type="Pfam" id="PF25917">
    <property type="entry name" value="BSH_RND"/>
    <property type="match status" value="1"/>
</dbReference>
<comment type="similarity">
    <text evidence="2">Belongs to the membrane fusion protein (MFP) (TC 8.A.1) family.</text>
</comment>
<name>A0A1S7LEN5_MAGMO</name>
<dbReference type="Gene3D" id="1.10.287.470">
    <property type="entry name" value="Helix hairpin bin"/>
    <property type="match status" value="1"/>
</dbReference>
<dbReference type="GO" id="GO:1990281">
    <property type="term" value="C:efflux pump complex"/>
    <property type="evidence" value="ECO:0007669"/>
    <property type="project" value="TreeGrafter"/>
</dbReference>
<feature type="coiled-coil region" evidence="4">
    <location>
        <begin position="102"/>
        <end position="129"/>
    </location>
</feature>
<feature type="domain" description="Multidrug resistance protein MdtA-like C-terminal permuted SH3" evidence="8">
    <location>
        <begin position="293"/>
        <end position="352"/>
    </location>
</feature>
<organism evidence="9">
    <name type="scientific">Magnetococcus massalia (strain MO-1)</name>
    <dbReference type="NCBI Taxonomy" id="451514"/>
    <lineage>
        <taxon>Bacteria</taxon>
        <taxon>Pseudomonadati</taxon>
        <taxon>Pseudomonadota</taxon>
        <taxon>Magnetococcia</taxon>
        <taxon>Magnetococcales</taxon>
        <taxon>Magnetococcaceae</taxon>
        <taxon>Magnetococcus</taxon>
    </lineage>
</organism>
<dbReference type="InterPro" id="IPR058625">
    <property type="entry name" value="MdtA-like_BSH"/>
</dbReference>
<evidence type="ECO:0000259" key="6">
    <source>
        <dbReference type="Pfam" id="PF25917"/>
    </source>
</evidence>
<dbReference type="InterPro" id="IPR058624">
    <property type="entry name" value="MdtA-like_HH"/>
</dbReference>
<dbReference type="Gene3D" id="2.40.420.20">
    <property type="match status" value="1"/>
</dbReference>
<comment type="subcellular location">
    <subcellularLocation>
        <location evidence="1">Cell envelope</location>
    </subcellularLocation>
</comment>
<evidence type="ECO:0000256" key="1">
    <source>
        <dbReference type="ARBA" id="ARBA00004196"/>
    </source>
</evidence>
<dbReference type="EMBL" id="LO017727">
    <property type="protein sequence ID" value="CRH04421.1"/>
    <property type="molecule type" value="Genomic_DNA"/>
</dbReference>
<evidence type="ECO:0000259" key="8">
    <source>
        <dbReference type="Pfam" id="PF25967"/>
    </source>
</evidence>
<dbReference type="InterPro" id="IPR058627">
    <property type="entry name" value="MdtA-like_C"/>
</dbReference>
<dbReference type="Gene3D" id="2.40.50.100">
    <property type="match status" value="1"/>
</dbReference>
<feature type="domain" description="Multidrug resistance protein MdtA-like barrel-sandwich hybrid" evidence="6">
    <location>
        <begin position="63"/>
        <end position="194"/>
    </location>
</feature>
<dbReference type="PROSITE" id="PS51257">
    <property type="entry name" value="PROKAR_LIPOPROTEIN"/>
    <property type="match status" value="1"/>
</dbReference>
<evidence type="ECO:0000256" key="3">
    <source>
        <dbReference type="ARBA" id="ARBA00022448"/>
    </source>
</evidence>